<dbReference type="Gene3D" id="3.30.920.50">
    <property type="entry name" value="Beta-1,3-glucanase, C-terminal domain"/>
    <property type="match status" value="1"/>
</dbReference>
<organism evidence="3 4">
    <name type="scientific">Actinomadura hallensis</name>
    <dbReference type="NCBI Taxonomy" id="337895"/>
    <lineage>
        <taxon>Bacteria</taxon>
        <taxon>Bacillati</taxon>
        <taxon>Actinomycetota</taxon>
        <taxon>Actinomycetes</taxon>
        <taxon>Streptosporangiales</taxon>
        <taxon>Thermomonosporaceae</taxon>
        <taxon>Actinomadura</taxon>
    </lineage>
</organism>
<sequence length="413" mass="44342">MRLPRRPARRSPFRRLAAILACALALAPLSPVHAAVPGARSAPGALPVPDVLPMSVTNDSGRAGKVHLYVVGLNLNTGRLGYVDASGTFTPWPAGNIPPSPAPDVSISGPANGATTTLRIPRGISGRVYFSIGEKISFFLTPTGLVQPAPWNPSDPNHDVLFDWSEFTLNDDGLWLNSSQVDMFSIPHSVAVTDDAGEATRRGELVPNGRERIFNAVQDQAGDWTGLISTRPDGLRLRVLSPAKGIDAGTFDASYLDGYIAEAWDAYRTRTLTVVPFQHEPDTRFYGRTDGNGVMNFTDGGGATVASFERPSTKDVFGCDGRLHAPNDHVVGPIARTLCAALHRSTLGHLDTQPTYDPAQFYTREVTNHYSRIVHANMADGRAYGFPFDDVGGFESLVHSGSPVSASIGLTPW</sequence>
<dbReference type="Proteomes" id="UP000316706">
    <property type="component" value="Unassembled WGS sequence"/>
</dbReference>
<gene>
    <name evidence="3" type="ORF">FHX41_2373</name>
</gene>
<evidence type="ECO:0000313" key="3">
    <source>
        <dbReference type="EMBL" id="TQM68717.1"/>
    </source>
</evidence>
<evidence type="ECO:0000259" key="2">
    <source>
        <dbReference type="PROSITE" id="PS52006"/>
    </source>
</evidence>
<name>A0A543IDR4_9ACTN</name>
<evidence type="ECO:0000313" key="4">
    <source>
        <dbReference type="Proteomes" id="UP000316706"/>
    </source>
</evidence>
<dbReference type="Pfam" id="PF16483">
    <property type="entry name" value="Glyco_hydro_64"/>
    <property type="match status" value="1"/>
</dbReference>
<dbReference type="RefSeq" id="WP_141968363.1">
    <property type="nucleotide sequence ID" value="NZ_VFPO01000001.1"/>
</dbReference>
<dbReference type="PANTHER" id="PTHR38165">
    <property type="match status" value="1"/>
</dbReference>
<keyword evidence="1" id="KW-0732">Signal</keyword>
<keyword evidence="4" id="KW-1185">Reference proteome</keyword>
<dbReference type="AlphaFoldDB" id="A0A543IDR4"/>
<comment type="caution">
    <text evidence="3">The sequence shown here is derived from an EMBL/GenBank/DDBJ whole genome shotgun (WGS) entry which is preliminary data.</text>
</comment>
<proteinExistence type="predicted"/>
<evidence type="ECO:0000256" key="1">
    <source>
        <dbReference type="SAM" id="SignalP"/>
    </source>
</evidence>
<feature type="chain" id="PRO_5021816488" evidence="1">
    <location>
        <begin position="35"/>
        <end position="413"/>
    </location>
</feature>
<feature type="domain" description="GH64" evidence="2">
    <location>
        <begin position="49"/>
        <end position="412"/>
    </location>
</feature>
<accession>A0A543IDR4</accession>
<dbReference type="EMBL" id="VFPO01000001">
    <property type="protein sequence ID" value="TQM68717.1"/>
    <property type="molecule type" value="Genomic_DNA"/>
</dbReference>
<dbReference type="InterPro" id="IPR032477">
    <property type="entry name" value="Glyco_hydro_64"/>
</dbReference>
<dbReference type="InterPro" id="IPR037398">
    <property type="entry name" value="Glyco_hydro_64_fam"/>
</dbReference>
<dbReference type="Gene3D" id="2.60.110.10">
    <property type="entry name" value="Thaumatin"/>
    <property type="match status" value="1"/>
</dbReference>
<protein>
    <submittedName>
        <fullName evidence="3">Beta-1,3-glucanase</fullName>
    </submittedName>
</protein>
<dbReference type="PROSITE" id="PS52006">
    <property type="entry name" value="GH64"/>
    <property type="match status" value="1"/>
</dbReference>
<dbReference type="InterPro" id="IPR037176">
    <property type="entry name" value="Osmotin/thaumatin-like_sf"/>
</dbReference>
<feature type="signal peptide" evidence="1">
    <location>
        <begin position="1"/>
        <end position="34"/>
    </location>
</feature>
<dbReference type="PANTHER" id="PTHR38165:SF1">
    <property type="entry name" value="GLUCANASE B"/>
    <property type="match status" value="1"/>
</dbReference>
<dbReference type="InterPro" id="IPR042517">
    <property type="entry name" value="Glyco_hydro_64_N_2"/>
</dbReference>
<reference evidence="3 4" key="1">
    <citation type="submission" date="2019-06" db="EMBL/GenBank/DDBJ databases">
        <title>Sequencing the genomes of 1000 actinobacteria strains.</title>
        <authorList>
            <person name="Klenk H.-P."/>
        </authorList>
    </citation>
    <scope>NUCLEOTIDE SEQUENCE [LARGE SCALE GENOMIC DNA]</scope>
    <source>
        <strain evidence="3 4">DSM 45043</strain>
    </source>
</reference>
<dbReference type="OrthoDB" id="5513218at2"/>